<dbReference type="EMBL" id="AAMD01000180">
    <property type="protein sequence ID" value="EAU63153.1"/>
    <property type="molecule type" value="Genomic_DNA"/>
</dbReference>
<sequence>MTPLFSSRARIFWSVCWLGLVLLMVFPGPASAQRRRRASLRDDPDPICEKNRGAPCTKWRIAALGSGVVSTEDVSAEVGIKAGVSWVVGPGMELGAGMLMLSDGHWDEWDEGSHLGLIEGVFRIAPVTGRNARIFLEFSLGFAAREEPDVSLFSFPAGGVATSLEISVPNVGFFVTAGLSLLRIERMTALPHVGAGVVF</sequence>
<comment type="caution">
    <text evidence="1">The sequence shown here is derived from an EMBL/GenBank/DDBJ whole genome shotgun (WGS) entry which is preliminary data.</text>
</comment>
<reference evidence="1 2" key="1">
    <citation type="submission" date="2006-04" db="EMBL/GenBank/DDBJ databases">
        <authorList>
            <person name="Nierman W.C."/>
        </authorList>
    </citation>
    <scope>NUCLEOTIDE SEQUENCE [LARGE SCALE GENOMIC DNA]</scope>
    <source>
        <strain evidence="1 2">DW4/3-1</strain>
    </source>
</reference>
<evidence type="ECO:0000313" key="1">
    <source>
        <dbReference type="EMBL" id="EAU63153.1"/>
    </source>
</evidence>
<evidence type="ECO:0000313" key="2">
    <source>
        <dbReference type="Proteomes" id="UP000032702"/>
    </source>
</evidence>
<organism evidence="1 2">
    <name type="scientific">Stigmatella aurantiaca (strain DW4/3-1)</name>
    <dbReference type="NCBI Taxonomy" id="378806"/>
    <lineage>
        <taxon>Bacteria</taxon>
        <taxon>Pseudomonadati</taxon>
        <taxon>Myxococcota</taxon>
        <taxon>Myxococcia</taxon>
        <taxon>Myxococcales</taxon>
        <taxon>Cystobacterineae</taxon>
        <taxon>Archangiaceae</taxon>
        <taxon>Stigmatella</taxon>
    </lineage>
</organism>
<dbReference type="AlphaFoldDB" id="Q08RQ4"/>
<dbReference type="Proteomes" id="UP000032702">
    <property type="component" value="Unassembled WGS sequence"/>
</dbReference>
<evidence type="ECO:0008006" key="3">
    <source>
        <dbReference type="Google" id="ProtNLM"/>
    </source>
</evidence>
<gene>
    <name evidence="1" type="ORF">STIAU_6469</name>
</gene>
<name>Q08RQ4_STIAD</name>
<proteinExistence type="predicted"/>
<accession>Q08RQ4</accession>
<protein>
    <recommendedName>
        <fullName evidence="3">Outer membrane protein beta-barrel domain-containing protein</fullName>
    </recommendedName>
</protein>